<gene>
    <name evidence="1" type="ORF">DUNSADRAFT_4615</name>
</gene>
<evidence type="ECO:0000313" key="1">
    <source>
        <dbReference type="EMBL" id="KAF5826137.1"/>
    </source>
</evidence>
<sequence length="71" mass="7803">MLPRSLLIKPLPGPVKKDPSCKELFLGRAEKLLNQSMPVTSSIELPIARNQCKPLHPSLGICAFCTLFVTD</sequence>
<organism evidence="1 2">
    <name type="scientific">Dunaliella salina</name>
    <name type="common">Green alga</name>
    <name type="synonym">Protococcus salinus</name>
    <dbReference type="NCBI Taxonomy" id="3046"/>
    <lineage>
        <taxon>Eukaryota</taxon>
        <taxon>Viridiplantae</taxon>
        <taxon>Chlorophyta</taxon>
        <taxon>core chlorophytes</taxon>
        <taxon>Chlorophyceae</taxon>
        <taxon>CS clade</taxon>
        <taxon>Chlamydomonadales</taxon>
        <taxon>Dunaliellaceae</taxon>
        <taxon>Dunaliella</taxon>
    </lineage>
</organism>
<evidence type="ECO:0000313" key="2">
    <source>
        <dbReference type="Proteomes" id="UP000815325"/>
    </source>
</evidence>
<proteinExistence type="predicted"/>
<reference evidence="1" key="1">
    <citation type="submission" date="2017-08" db="EMBL/GenBank/DDBJ databases">
        <authorList>
            <person name="Polle J.E."/>
            <person name="Barry K."/>
            <person name="Cushman J."/>
            <person name="Schmutz J."/>
            <person name="Tran D."/>
            <person name="Hathwaick L.T."/>
            <person name="Yim W.C."/>
            <person name="Jenkins J."/>
            <person name="Mckie-Krisberg Z.M."/>
            <person name="Prochnik S."/>
            <person name="Lindquist E."/>
            <person name="Dockter R.B."/>
            <person name="Adam C."/>
            <person name="Molina H."/>
            <person name="Bunkerborg J."/>
            <person name="Jin E."/>
            <person name="Buchheim M."/>
            <person name="Magnuson J."/>
        </authorList>
    </citation>
    <scope>NUCLEOTIDE SEQUENCE</scope>
    <source>
        <strain evidence="1">CCAP 19/18</strain>
    </source>
</reference>
<name>A0ABQ7FVL1_DUNSA</name>
<dbReference type="Proteomes" id="UP000815325">
    <property type="component" value="Unassembled WGS sequence"/>
</dbReference>
<evidence type="ECO:0008006" key="3">
    <source>
        <dbReference type="Google" id="ProtNLM"/>
    </source>
</evidence>
<comment type="caution">
    <text evidence="1">The sequence shown here is derived from an EMBL/GenBank/DDBJ whole genome shotgun (WGS) entry which is preliminary data.</text>
</comment>
<dbReference type="EMBL" id="MU071309">
    <property type="protein sequence ID" value="KAF5826137.1"/>
    <property type="molecule type" value="Genomic_DNA"/>
</dbReference>
<accession>A0ABQ7FVL1</accession>
<keyword evidence="2" id="KW-1185">Reference proteome</keyword>
<protein>
    <recommendedName>
        <fullName evidence="3">Encoded protein</fullName>
    </recommendedName>
</protein>